<dbReference type="Proteomes" id="UP000316213">
    <property type="component" value="Unassembled WGS sequence"/>
</dbReference>
<sequence length="68" mass="7224">MELQQLSSDRLSLDRSQWYAGSNGGSSTRFVGTVFAASFAIRGSAIAEGVIARASISNVFAPLAWSQK</sequence>
<accession>A0A5C6ADF9</accession>
<comment type="caution">
    <text evidence="1">The sequence shown here is derived from an EMBL/GenBank/DDBJ whole genome shotgun (WGS) entry which is preliminary data.</text>
</comment>
<evidence type="ECO:0000313" key="1">
    <source>
        <dbReference type="EMBL" id="TWT97447.1"/>
    </source>
</evidence>
<name>A0A5C6ADF9_9BACT</name>
<gene>
    <name evidence="1" type="ORF">Pla100_26010</name>
</gene>
<protein>
    <submittedName>
        <fullName evidence="1">Uncharacterized protein</fullName>
    </submittedName>
</protein>
<keyword evidence="2" id="KW-1185">Reference proteome</keyword>
<organism evidence="1 2">
    <name type="scientific">Neorhodopirellula pilleata</name>
    <dbReference type="NCBI Taxonomy" id="2714738"/>
    <lineage>
        <taxon>Bacteria</taxon>
        <taxon>Pseudomonadati</taxon>
        <taxon>Planctomycetota</taxon>
        <taxon>Planctomycetia</taxon>
        <taxon>Pirellulales</taxon>
        <taxon>Pirellulaceae</taxon>
        <taxon>Neorhodopirellula</taxon>
    </lineage>
</organism>
<reference evidence="1 2" key="1">
    <citation type="submission" date="2019-02" db="EMBL/GenBank/DDBJ databases">
        <title>Deep-cultivation of Planctomycetes and their phenomic and genomic characterization uncovers novel biology.</title>
        <authorList>
            <person name="Wiegand S."/>
            <person name="Jogler M."/>
            <person name="Boedeker C."/>
            <person name="Pinto D."/>
            <person name="Vollmers J."/>
            <person name="Rivas-Marin E."/>
            <person name="Kohn T."/>
            <person name="Peeters S.H."/>
            <person name="Heuer A."/>
            <person name="Rast P."/>
            <person name="Oberbeckmann S."/>
            <person name="Bunk B."/>
            <person name="Jeske O."/>
            <person name="Meyerdierks A."/>
            <person name="Storesund J.E."/>
            <person name="Kallscheuer N."/>
            <person name="Luecker S."/>
            <person name="Lage O.M."/>
            <person name="Pohl T."/>
            <person name="Merkel B.J."/>
            <person name="Hornburger P."/>
            <person name="Mueller R.-W."/>
            <person name="Bruemmer F."/>
            <person name="Labrenz M."/>
            <person name="Spormann A.M."/>
            <person name="Op Den Camp H."/>
            <person name="Overmann J."/>
            <person name="Amann R."/>
            <person name="Jetten M.S.M."/>
            <person name="Mascher T."/>
            <person name="Medema M.H."/>
            <person name="Devos D.P."/>
            <person name="Kaster A.-K."/>
            <person name="Ovreas L."/>
            <person name="Rohde M."/>
            <person name="Galperin M.Y."/>
            <person name="Jogler C."/>
        </authorList>
    </citation>
    <scope>NUCLEOTIDE SEQUENCE [LARGE SCALE GENOMIC DNA]</scope>
    <source>
        <strain evidence="1 2">Pla100</strain>
    </source>
</reference>
<evidence type="ECO:0000313" key="2">
    <source>
        <dbReference type="Proteomes" id="UP000316213"/>
    </source>
</evidence>
<proteinExistence type="predicted"/>
<dbReference type="EMBL" id="SJPM01000004">
    <property type="protein sequence ID" value="TWT97447.1"/>
    <property type="molecule type" value="Genomic_DNA"/>
</dbReference>
<dbReference type="AlphaFoldDB" id="A0A5C6ADF9"/>